<proteinExistence type="inferred from homology"/>
<dbReference type="PANTHER" id="PTHR21015:SF22">
    <property type="entry name" value="GLYCOSYLTRANSFERASE"/>
    <property type="match status" value="1"/>
</dbReference>
<reference evidence="3 4" key="1">
    <citation type="submission" date="2018-12" db="EMBL/GenBank/DDBJ databases">
        <title>Genome analysis provides insights into bioremediation potentialities of Halogeometricum borinquense strain N11.</title>
        <authorList>
            <person name="Najjari A."/>
            <person name="Youssef N."/>
            <person name="Fhoula I."/>
            <person name="Ben Dhia O."/>
            <person name="Mahjoubi M."/>
            <person name="Ouzari H.I."/>
            <person name="Cherif A."/>
        </authorList>
    </citation>
    <scope>NUCLEOTIDE SEQUENCE [LARGE SCALE GENOMIC DNA]</scope>
    <source>
        <strain evidence="3 4">N11</strain>
    </source>
</reference>
<evidence type="ECO:0000313" key="4">
    <source>
        <dbReference type="Proteomes" id="UP000294028"/>
    </source>
</evidence>
<dbReference type="EMBL" id="RZHH01000002">
    <property type="protein sequence ID" value="RYJ15180.1"/>
    <property type="molecule type" value="Genomic_DNA"/>
</dbReference>
<sequence length="570" mass="60868">MPSNIAIIHYCEGAGHATRMLAIARALESAGCEIQIAGGGAGARFVDLNGYDAFEPTTVDYIGDYQDGTVTDLLAGSIPDTTRRISEIVEWLRKTDPDAVVTDDMFAVMAAVRVGIPQYVVKHDMPSIYEDRTERLGAQFHCSLQLSVSREFFYPAVWDPKPDDPDQAVHVPPIALDGSDDGVPADIDVVVVPSHYSNLESVGERLADRGLSVVNVGSEGWEAVPSLLPYLRAADAVVCSGYSTVMDAAVAGTHCVVYPATDEQSGVASRLRDLRGFSVVGDEDAAVAAAQASMESPSYKNGATVVADRVLSDLRSREQSKSDQTGKPTRRGMLRAAAAAVGTTVIGTAAVSAATPKAYAIRGSRRADRSFDQESAVSILTENSQQVENQLPTVTSDDETSRFDGATVMVEALADQWERVSGPGVIRAMQMTVTLPDDDEADYRHWLWMGADTTDTQTRTGLLGGKSALVPRHIRLTFGPAVGTVERVGVMESDESSGLYGSFGPDETPPKHPSGAPPDGTASIIWQGKDDKRNVSLLGYCDTSIPESADADDWEGAAWQFAFDADPVDN</sequence>
<accession>A0A482TC61</accession>
<evidence type="ECO:0000313" key="3">
    <source>
        <dbReference type="EMBL" id="RYJ15180.1"/>
    </source>
</evidence>
<dbReference type="PANTHER" id="PTHR21015">
    <property type="entry name" value="UDP-N-ACETYLGLUCOSAMINE--N-ACETYLMURAMYL-(PENTAPEPTIDE) PYROPHOSPHORYL-UNDECAPRENOL N-ACETYLGLUCOSAMINE TRANSFERASE 1"/>
    <property type="match status" value="1"/>
</dbReference>
<dbReference type="RefSeq" id="WP_129785502.1">
    <property type="nucleotide sequence ID" value="NZ_RZHH01000002.1"/>
</dbReference>
<dbReference type="AlphaFoldDB" id="A0A482TC61"/>
<dbReference type="GO" id="GO:0016757">
    <property type="term" value="F:glycosyltransferase activity"/>
    <property type="evidence" value="ECO:0007669"/>
    <property type="project" value="TreeGrafter"/>
</dbReference>
<comment type="caution">
    <text evidence="3">The sequence shown here is derived from an EMBL/GenBank/DDBJ whole genome shotgun (WGS) entry which is preliminary data.</text>
</comment>
<evidence type="ECO:0000256" key="1">
    <source>
        <dbReference type="ARBA" id="ARBA00006962"/>
    </source>
</evidence>
<dbReference type="Gene3D" id="3.40.50.2000">
    <property type="entry name" value="Glycogen Phosphorylase B"/>
    <property type="match status" value="2"/>
</dbReference>
<dbReference type="SUPFAM" id="SSF53756">
    <property type="entry name" value="UDP-Glycosyltransferase/glycogen phosphorylase"/>
    <property type="match status" value="1"/>
</dbReference>
<dbReference type="Proteomes" id="UP000294028">
    <property type="component" value="Unassembled WGS sequence"/>
</dbReference>
<comment type="similarity">
    <text evidence="1">Belongs to the glycosyltransferase 28 family.</text>
</comment>
<feature type="region of interest" description="Disordered" evidence="2">
    <location>
        <begin position="495"/>
        <end position="523"/>
    </location>
</feature>
<evidence type="ECO:0000256" key="2">
    <source>
        <dbReference type="SAM" id="MobiDB-lite"/>
    </source>
</evidence>
<name>A0A482TC61_9EURY</name>
<gene>
    <name evidence="3" type="ORF">ELS19_15335</name>
</gene>
<organism evidence="3 4">
    <name type="scientific">Halogeometricum borinquense</name>
    <dbReference type="NCBI Taxonomy" id="60847"/>
    <lineage>
        <taxon>Archaea</taxon>
        <taxon>Methanobacteriati</taxon>
        <taxon>Methanobacteriota</taxon>
        <taxon>Stenosarchaea group</taxon>
        <taxon>Halobacteria</taxon>
        <taxon>Halobacteriales</taxon>
        <taxon>Haloferacaceae</taxon>
        <taxon>Halogeometricum</taxon>
    </lineage>
</organism>
<protein>
    <submittedName>
        <fullName evidence="3">Uncharacterized protein</fullName>
    </submittedName>
</protein>